<gene>
    <name evidence="1" type="ORF">SAMN04487974_1239</name>
</gene>
<protein>
    <submittedName>
        <fullName evidence="1">Uncharacterized protein</fullName>
    </submittedName>
</protein>
<evidence type="ECO:0000313" key="1">
    <source>
        <dbReference type="EMBL" id="SDH12508.1"/>
    </source>
</evidence>
<dbReference type="EMBL" id="FNCS01000023">
    <property type="protein sequence ID" value="SDH12508.1"/>
    <property type="molecule type" value="Genomic_DNA"/>
</dbReference>
<name>A0A1G7ZV08_9HYPH</name>
<reference evidence="1 2" key="1">
    <citation type="submission" date="2016-10" db="EMBL/GenBank/DDBJ databases">
        <authorList>
            <person name="de Groot N.N."/>
        </authorList>
    </citation>
    <scope>NUCLEOTIDE SEQUENCE [LARGE SCALE GENOMIC DNA]</scope>
    <source>
        <strain evidence="1 2">CGMCC 1.10267</strain>
    </source>
</reference>
<proteinExistence type="predicted"/>
<dbReference type="AlphaFoldDB" id="A0A1G7ZV08"/>
<evidence type="ECO:0000313" key="2">
    <source>
        <dbReference type="Proteomes" id="UP000199495"/>
    </source>
</evidence>
<keyword evidence="2" id="KW-1185">Reference proteome</keyword>
<sequence>MAAIRRTSPCPEVTVLDVLTLAITLGDDFLLHAFLDGLV</sequence>
<dbReference type="Proteomes" id="UP000199495">
    <property type="component" value="Unassembled WGS sequence"/>
</dbReference>
<accession>A0A1G7ZV08</accession>
<organism evidence="1 2">
    <name type="scientific">Pelagibacterium luteolum</name>
    <dbReference type="NCBI Taxonomy" id="440168"/>
    <lineage>
        <taxon>Bacteria</taxon>
        <taxon>Pseudomonadati</taxon>
        <taxon>Pseudomonadota</taxon>
        <taxon>Alphaproteobacteria</taxon>
        <taxon>Hyphomicrobiales</taxon>
        <taxon>Devosiaceae</taxon>
        <taxon>Pelagibacterium</taxon>
    </lineage>
</organism>